<dbReference type="PANTHER" id="PTHR14344:SF3">
    <property type="entry name" value="WD REPEAT-CONTAINING PROTEIN 6"/>
    <property type="match status" value="1"/>
</dbReference>
<dbReference type="SUPFAM" id="SSF75011">
    <property type="entry name" value="3-carboxy-cis,cis-mucoante lactonizing enzyme"/>
    <property type="match status" value="1"/>
</dbReference>
<evidence type="ECO:0000256" key="4">
    <source>
        <dbReference type="ARBA" id="ARBA00022694"/>
    </source>
</evidence>
<feature type="compositionally biased region" description="Basic and acidic residues" evidence="8">
    <location>
        <begin position="271"/>
        <end position="281"/>
    </location>
</feature>
<reference evidence="9" key="1">
    <citation type="journal article" date="2023" name="Mol. Phylogenet. Evol.">
        <title>Genome-scale phylogeny and comparative genomics of the fungal order Sordariales.</title>
        <authorList>
            <person name="Hensen N."/>
            <person name="Bonometti L."/>
            <person name="Westerberg I."/>
            <person name="Brannstrom I.O."/>
            <person name="Guillou S."/>
            <person name="Cros-Aarteil S."/>
            <person name="Calhoun S."/>
            <person name="Haridas S."/>
            <person name="Kuo A."/>
            <person name="Mondo S."/>
            <person name="Pangilinan J."/>
            <person name="Riley R."/>
            <person name="LaButti K."/>
            <person name="Andreopoulos B."/>
            <person name="Lipzen A."/>
            <person name="Chen C."/>
            <person name="Yan M."/>
            <person name="Daum C."/>
            <person name="Ng V."/>
            <person name="Clum A."/>
            <person name="Steindorff A."/>
            <person name="Ohm R.A."/>
            <person name="Martin F."/>
            <person name="Silar P."/>
            <person name="Natvig D.O."/>
            <person name="Lalanne C."/>
            <person name="Gautier V."/>
            <person name="Ament-Velasquez S.L."/>
            <person name="Kruys A."/>
            <person name="Hutchinson M.I."/>
            <person name="Powell A.J."/>
            <person name="Barry K."/>
            <person name="Miller A.N."/>
            <person name="Grigoriev I.V."/>
            <person name="Debuchy R."/>
            <person name="Gladieux P."/>
            <person name="Hiltunen Thoren M."/>
            <person name="Johannesson H."/>
        </authorList>
    </citation>
    <scope>NUCLEOTIDE SEQUENCE</scope>
    <source>
        <strain evidence="9">PSN309</strain>
    </source>
</reference>
<reference evidence="9" key="2">
    <citation type="submission" date="2023-05" db="EMBL/GenBank/DDBJ databases">
        <authorList>
            <consortium name="Lawrence Berkeley National Laboratory"/>
            <person name="Steindorff A."/>
            <person name="Hensen N."/>
            <person name="Bonometti L."/>
            <person name="Westerberg I."/>
            <person name="Brannstrom I.O."/>
            <person name="Guillou S."/>
            <person name="Cros-Aarteil S."/>
            <person name="Calhoun S."/>
            <person name="Haridas S."/>
            <person name="Kuo A."/>
            <person name="Mondo S."/>
            <person name="Pangilinan J."/>
            <person name="Riley R."/>
            <person name="Labutti K."/>
            <person name="Andreopoulos B."/>
            <person name="Lipzen A."/>
            <person name="Chen C."/>
            <person name="Yanf M."/>
            <person name="Daum C."/>
            <person name="Ng V."/>
            <person name="Clum A."/>
            <person name="Ohm R."/>
            <person name="Martin F."/>
            <person name="Silar P."/>
            <person name="Natvig D."/>
            <person name="Lalanne C."/>
            <person name="Gautier V."/>
            <person name="Ament-Velasquez S.L."/>
            <person name="Kruys A."/>
            <person name="Hutchinson M.I."/>
            <person name="Powell A.J."/>
            <person name="Barry K."/>
            <person name="Miller A.N."/>
            <person name="Grigoriev I.V."/>
            <person name="Debuchy R."/>
            <person name="Gladieux P."/>
            <person name="Thoren M.H."/>
            <person name="Johannesson H."/>
        </authorList>
    </citation>
    <scope>NUCLEOTIDE SEQUENCE</scope>
    <source>
        <strain evidence="9">PSN309</strain>
    </source>
</reference>
<dbReference type="Proteomes" id="UP001302126">
    <property type="component" value="Unassembled WGS sequence"/>
</dbReference>
<accession>A0AAN6X619</accession>
<evidence type="ECO:0000256" key="8">
    <source>
        <dbReference type="SAM" id="MobiDB-lite"/>
    </source>
</evidence>
<dbReference type="InterPro" id="IPR015943">
    <property type="entry name" value="WD40/YVTN_repeat-like_dom_sf"/>
</dbReference>
<evidence type="ECO:0000256" key="5">
    <source>
        <dbReference type="ARBA" id="ARBA00022737"/>
    </source>
</evidence>
<evidence type="ECO:0000256" key="2">
    <source>
        <dbReference type="ARBA" id="ARBA00022490"/>
    </source>
</evidence>
<evidence type="ECO:0000313" key="10">
    <source>
        <dbReference type="Proteomes" id="UP001302126"/>
    </source>
</evidence>
<name>A0AAN6X619_9PEZI</name>
<evidence type="ECO:0000256" key="6">
    <source>
        <dbReference type="ARBA" id="ARBA00038255"/>
    </source>
</evidence>
<sequence>MESKIQNSLHTKIRHNFGLSPITALEFYHDESDRAFLLAGEDTWLKVFDVANSRLLGQLRIFNSQPIHGLHMSKSTEKSTESTPAIILWGGQVVTVLPLSSLRALMEGSVPPQPKESIAPDWIYDGILFSSKDENSTGALVTAHNEILPLAVSADGQSLRFGFLTSPSRPILYSAHLCWLGSGTILVAGGTVFGEIIVWKYYLDASRSSQWEVLFVFTGHEGSIFGVTISPEIKIAPDTTIRLLASCSDDRTIRIWDITDRPLSTSNGEGLDSKALGEARETGFGGNSEAKEENKNDSSRCVAVAMGHLSRIWHVKFGQLNPSKSGSWEIYSFGEDTTRQRWELDLDLEKLHNGAATRPEGTIGTLRNSSADSCHSGKNIWSVAVSNKAQPSLVATGGADSRIVLSGGKGNKTNQPGGTRDYESLNLSFSYDDMLQRLQSQTESTEPRTKGAKHTFQKYAFLSDRTVIATTTPGRLVMATVDGDDLWWEEADIPEAVMADLRSYNIMKSPAQNAVVLGSATGKIYLYQKGNGIRELAQFSGKISDLLLVRDPTQRSPEGQPWSIIVTVLGQDRAHLIHFDPSTDHSTIDSRQIILPEHYIITATAFCGSTLILGSRIGALTVYNLSHDSSCYEPGESRRDSKAKDAITGIVPLPGSGTSVLATCRDGKYRIYTLSSPSSLTLQHEISPPIGMIEGAWFSPSNGSHQLLLHGFRGKHFVVWNETTRTVLASIECGGAHRPFACISPLSDPNQLRLVFTKASIMRFYSQPTPFLRTLKEGGHGRELRAVASCGKYTATAAEDTTIRIWSTSYSSPNCNPLSPQKMKCLAILEKHSAGIQSLKWHGEKYLLSSAGSEELYIWKVQQLDSEYDALAVVCEAVWDDGTEDGDLRIMDFDVSSSSEEDMQITIILSNSEVRKYHYSQAKFTLLSSGRYTGACPTQVRHLFGGSDILTAYTDGHLAIWRPSSSDQTVLEIVTLIKLHQSSIKCLDLTQSSPSNQHQWLIATGGDDNALSFLDLSYSAETQEYSVKGRYRVRDAHGAAVTGLCAVSHSEEEGGGVFAMEVATVSNDQRVKLWRATRRSEDGKVDIKLLDNKYSAVADAGDLELVAAGKLMVGGVGVEVWDVAAAE</sequence>
<evidence type="ECO:0000256" key="1">
    <source>
        <dbReference type="ARBA" id="ARBA00004496"/>
    </source>
</evidence>
<feature type="repeat" description="WD" evidence="7">
    <location>
        <begin position="217"/>
        <end position="266"/>
    </location>
</feature>
<dbReference type="GO" id="GO:0005737">
    <property type="term" value="C:cytoplasm"/>
    <property type="evidence" value="ECO:0007669"/>
    <property type="project" value="UniProtKB-SubCell"/>
</dbReference>
<keyword evidence="3 7" id="KW-0853">WD repeat</keyword>
<dbReference type="AlphaFoldDB" id="A0AAN6X619"/>
<comment type="similarity">
    <text evidence="6">Belongs to the WD repeat WDR6 family.</text>
</comment>
<protein>
    <submittedName>
        <fullName evidence="9">Cytosolic iron-sulfur protein assembly protein 1</fullName>
    </submittedName>
</protein>
<keyword evidence="10" id="KW-1185">Reference proteome</keyword>
<dbReference type="Pfam" id="PF00400">
    <property type="entry name" value="WD40"/>
    <property type="match status" value="2"/>
</dbReference>
<keyword evidence="4" id="KW-0819">tRNA processing</keyword>
<keyword evidence="2" id="KW-0963">Cytoplasm</keyword>
<dbReference type="Gene3D" id="2.130.10.10">
    <property type="entry name" value="YVTN repeat-like/Quinoprotein amine dehydrogenase"/>
    <property type="match status" value="3"/>
</dbReference>
<evidence type="ECO:0000313" key="9">
    <source>
        <dbReference type="EMBL" id="KAK4192782.1"/>
    </source>
</evidence>
<dbReference type="PANTHER" id="PTHR14344">
    <property type="entry name" value="WD REPEAT PROTEIN"/>
    <property type="match status" value="1"/>
</dbReference>
<organism evidence="9 10">
    <name type="scientific">Podospora australis</name>
    <dbReference type="NCBI Taxonomy" id="1536484"/>
    <lineage>
        <taxon>Eukaryota</taxon>
        <taxon>Fungi</taxon>
        <taxon>Dikarya</taxon>
        <taxon>Ascomycota</taxon>
        <taxon>Pezizomycotina</taxon>
        <taxon>Sordariomycetes</taxon>
        <taxon>Sordariomycetidae</taxon>
        <taxon>Sordariales</taxon>
        <taxon>Podosporaceae</taxon>
        <taxon>Podospora</taxon>
    </lineage>
</organism>
<dbReference type="SUPFAM" id="SSF50978">
    <property type="entry name" value="WD40 repeat-like"/>
    <property type="match status" value="2"/>
</dbReference>
<dbReference type="PROSITE" id="PS00678">
    <property type="entry name" value="WD_REPEATS_1"/>
    <property type="match status" value="1"/>
</dbReference>
<dbReference type="PROSITE" id="PS50082">
    <property type="entry name" value="WD_REPEATS_2"/>
    <property type="match status" value="1"/>
</dbReference>
<comment type="subcellular location">
    <subcellularLocation>
        <location evidence="1">Cytoplasm</location>
    </subcellularLocation>
</comment>
<dbReference type="InterPro" id="IPR036322">
    <property type="entry name" value="WD40_repeat_dom_sf"/>
</dbReference>
<keyword evidence="5" id="KW-0677">Repeat</keyword>
<dbReference type="InterPro" id="IPR001680">
    <property type="entry name" value="WD40_rpt"/>
</dbReference>
<proteinExistence type="inferred from homology"/>
<dbReference type="SMART" id="SM00320">
    <property type="entry name" value="WD40"/>
    <property type="match status" value="8"/>
</dbReference>
<dbReference type="PROSITE" id="PS50294">
    <property type="entry name" value="WD_REPEATS_REGION"/>
    <property type="match status" value="1"/>
</dbReference>
<dbReference type="InterPro" id="IPR051973">
    <property type="entry name" value="tRNA_Anticodon_Mtase-Reg"/>
</dbReference>
<evidence type="ECO:0000256" key="7">
    <source>
        <dbReference type="PROSITE-ProRule" id="PRU00221"/>
    </source>
</evidence>
<dbReference type="InterPro" id="IPR019775">
    <property type="entry name" value="WD40_repeat_CS"/>
</dbReference>
<feature type="region of interest" description="Disordered" evidence="8">
    <location>
        <begin position="267"/>
        <end position="297"/>
    </location>
</feature>
<dbReference type="GO" id="GO:0030488">
    <property type="term" value="P:tRNA methylation"/>
    <property type="evidence" value="ECO:0007669"/>
    <property type="project" value="TreeGrafter"/>
</dbReference>
<comment type="caution">
    <text evidence="9">The sequence shown here is derived from an EMBL/GenBank/DDBJ whole genome shotgun (WGS) entry which is preliminary data.</text>
</comment>
<dbReference type="EMBL" id="MU864353">
    <property type="protein sequence ID" value="KAK4192782.1"/>
    <property type="molecule type" value="Genomic_DNA"/>
</dbReference>
<gene>
    <name evidence="9" type="ORF">QBC35DRAFT_399129</name>
</gene>
<evidence type="ECO:0000256" key="3">
    <source>
        <dbReference type="ARBA" id="ARBA00022574"/>
    </source>
</evidence>